<dbReference type="SUPFAM" id="SSF48452">
    <property type="entry name" value="TPR-like"/>
    <property type="match status" value="4"/>
</dbReference>
<proteinExistence type="predicted"/>
<protein>
    <submittedName>
        <fullName evidence="3">Tetratricopeptide repeat protein</fullName>
    </submittedName>
</protein>
<dbReference type="SMART" id="SM00028">
    <property type="entry name" value="TPR"/>
    <property type="match status" value="9"/>
</dbReference>
<dbReference type="PANTHER" id="PTHR12558">
    <property type="entry name" value="CELL DIVISION CYCLE 16,23,27"/>
    <property type="match status" value="1"/>
</dbReference>
<dbReference type="EMBL" id="WMJX01000006">
    <property type="protein sequence ID" value="MTG97387.1"/>
    <property type="molecule type" value="Genomic_DNA"/>
</dbReference>
<dbReference type="InterPro" id="IPR011990">
    <property type="entry name" value="TPR-like_helical_dom_sf"/>
</dbReference>
<dbReference type="PROSITE" id="PS50005">
    <property type="entry name" value="TPR"/>
    <property type="match status" value="4"/>
</dbReference>
<evidence type="ECO:0000256" key="2">
    <source>
        <dbReference type="SAM" id="SignalP"/>
    </source>
</evidence>
<keyword evidence="4" id="KW-1185">Reference proteome</keyword>
<dbReference type="Pfam" id="PF13432">
    <property type="entry name" value="TPR_16"/>
    <property type="match status" value="1"/>
</dbReference>
<dbReference type="Pfam" id="PF13174">
    <property type="entry name" value="TPR_6"/>
    <property type="match status" value="2"/>
</dbReference>
<feature type="chain" id="PRO_5026003729" evidence="2">
    <location>
        <begin position="22"/>
        <end position="1008"/>
    </location>
</feature>
<dbReference type="AlphaFoldDB" id="A0A6I3LHS0"/>
<dbReference type="InterPro" id="IPR019734">
    <property type="entry name" value="TPR_rpt"/>
</dbReference>
<gene>
    <name evidence="3" type="ORF">GJV76_04435</name>
</gene>
<feature type="repeat" description="TPR" evidence="1">
    <location>
        <begin position="652"/>
        <end position="685"/>
    </location>
</feature>
<accession>A0A6I3LHS0</accession>
<feature type="signal peptide" evidence="2">
    <location>
        <begin position="1"/>
        <end position="21"/>
    </location>
</feature>
<feature type="repeat" description="TPR" evidence="1">
    <location>
        <begin position="318"/>
        <end position="351"/>
    </location>
</feature>
<reference evidence="3 4" key="1">
    <citation type="submission" date="2019-11" db="EMBL/GenBank/DDBJ databases">
        <title>Genome of Strain BIT-d1.</title>
        <authorList>
            <person name="Yang Y."/>
        </authorList>
    </citation>
    <scope>NUCLEOTIDE SEQUENCE [LARGE SCALE GENOMIC DNA]</scope>
    <source>
        <strain evidence="3 4">BIT-d1</strain>
    </source>
</reference>
<dbReference type="OrthoDB" id="9814448at2"/>
<dbReference type="Gene3D" id="1.25.40.10">
    <property type="entry name" value="Tetratricopeptide repeat domain"/>
    <property type="match status" value="7"/>
</dbReference>
<dbReference type="GO" id="GO:0005737">
    <property type="term" value="C:cytoplasm"/>
    <property type="evidence" value="ECO:0007669"/>
    <property type="project" value="TreeGrafter"/>
</dbReference>
<evidence type="ECO:0000313" key="3">
    <source>
        <dbReference type="EMBL" id="MTG97387.1"/>
    </source>
</evidence>
<evidence type="ECO:0000313" key="4">
    <source>
        <dbReference type="Proteomes" id="UP000438760"/>
    </source>
</evidence>
<organism evidence="3 4">
    <name type="scientific">Myroides albus</name>
    <dbReference type="NCBI Taxonomy" id="2562892"/>
    <lineage>
        <taxon>Bacteria</taxon>
        <taxon>Pseudomonadati</taxon>
        <taxon>Bacteroidota</taxon>
        <taxon>Flavobacteriia</taxon>
        <taxon>Flavobacteriales</taxon>
        <taxon>Flavobacteriaceae</taxon>
        <taxon>Myroides</taxon>
    </lineage>
</organism>
<dbReference type="GO" id="GO:0031145">
    <property type="term" value="P:anaphase-promoting complex-dependent catabolic process"/>
    <property type="evidence" value="ECO:0007669"/>
    <property type="project" value="TreeGrafter"/>
</dbReference>
<dbReference type="SUPFAM" id="SSF81901">
    <property type="entry name" value="HCP-like"/>
    <property type="match status" value="1"/>
</dbReference>
<sequence>MRKNIRLAYLALALGAVTANAQQTQRYTNEFTEFKHAVNLYNEEQYLAAQLLFQKVKTSQQALNTEIEADCAYYIANCAIRLNQSNAEQKIDDFVSKYPTSAKQHQAYLDVTDYYFNKGDYRKALHYATKIKKPSYVGALNEDKFNFQKGYSFFYVKNVKEAKRALRQVRPGNEWGDQAAYYLGYMAYDSNNVEDAEKLFEMVGDKSKYQDRIGYYRADMNFKSGNFEKAISEGLAQIEKTEEESEKSELQKMVGESFFNVGQFEKALPYLVEYKGKEGKWSNTDYYQLGYTYYKQKDYEKAIEQFNKIISGNDPVAQNAYYHLGESYLHTHKKTQALNAFKNASEMSFNKDIQEDAFLNYAKLSYEIGNAFESAPSVLNSFMLKYPNSPHKEEIEGLLIDSYITSKNYKDALNILENSHSKGNAEVYQKVLLYRGLELFSNSDYTQALELFSRASSEDQDFKVTAKALYWKAESMFALDKFNQAIDAYDDFKNSQGASSVEEFKNVDYNIGYTYFKIKEYQSAISFFNSFVSQSSIDATRKYDAYLRIGDCNFVLGKYWPAMDAYNVVIDANQQDIEYAKFQKAISYGFVDRTQKKVDDLLAFVKDHPLSTLADKAQYELGVGYDVLNQKEKALQAYDKLILDFPSSIFKSRAMLRQGLIYYSQGKADIALSKFKQVVSSAPNTPEAVEAVQNARLVYVDKGQVDQYAAWVKGLDFISVSESELDSDTFESAERQFIQNNKQEAIKGYESYLKNYPNGQKALQAHYYLAQMYLEQKNEDKAVAHYENLLKFGKSEYSELALVRTSEIYLKRKDQAKSIEKLLQLDKEAVQEQNKIFALSNLMKVYYNQKEYSKALANAEKVLQKGALDARVSSDAKLIIARTAFATANEDKARTAYQDVLKQAKGEVAAEAMYYDAYFKNKDAKYEASNEVVQKLAKDYSSYKYYGAKGLLLMAKNFYALNDSYQATYILESVVKNFGDYADVKAEALQELNLIKQEEAKHNSSIAN</sequence>
<dbReference type="Proteomes" id="UP000438760">
    <property type="component" value="Unassembled WGS sequence"/>
</dbReference>
<dbReference type="Pfam" id="PF12895">
    <property type="entry name" value="ANAPC3"/>
    <property type="match status" value="2"/>
</dbReference>
<dbReference type="RefSeq" id="WP_155091435.1">
    <property type="nucleotide sequence ID" value="NZ_CP102754.1"/>
</dbReference>
<feature type="repeat" description="TPR" evidence="1">
    <location>
        <begin position="763"/>
        <end position="796"/>
    </location>
</feature>
<feature type="repeat" description="TPR" evidence="1">
    <location>
        <begin position="283"/>
        <end position="316"/>
    </location>
</feature>
<name>A0A6I3LHS0_9FLAO</name>
<dbReference type="GO" id="GO:0051301">
    <property type="term" value="P:cell division"/>
    <property type="evidence" value="ECO:0007669"/>
    <property type="project" value="TreeGrafter"/>
</dbReference>
<keyword evidence="1" id="KW-0802">TPR repeat</keyword>
<comment type="caution">
    <text evidence="3">The sequence shown here is derived from an EMBL/GenBank/DDBJ whole genome shotgun (WGS) entry which is preliminary data.</text>
</comment>
<dbReference type="GO" id="GO:0016567">
    <property type="term" value="P:protein ubiquitination"/>
    <property type="evidence" value="ECO:0007669"/>
    <property type="project" value="TreeGrafter"/>
</dbReference>
<evidence type="ECO:0000256" key="1">
    <source>
        <dbReference type="PROSITE-ProRule" id="PRU00339"/>
    </source>
</evidence>
<dbReference type="PANTHER" id="PTHR12558:SF13">
    <property type="entry name" value="CELL DIVISION CYCLE PROTEIN 27 HOMOLOG"/>
    <property type="match status" value="1"/>
</dbReference>
<keyword evidence="2" id="KW-0732">Signal</keyword>